<evidence type="ECO:0000313" key="2">
    <source>
        <dbReference type="Proteomes" id="UP000184310"/>
    </source>
</evidence>
<dbReference type="GO" id="GO:0016787">
    <property type="term" value="F:hydrolase activity"/>
    <property type="evidence" value="ECO:0007669"/>
    <property type="project" value="UniProtKB-KW"/>
</dbReference>
<dbReference type="AlphaFoldDB" id="A0A1M6GB94"/>
<dbReference type="STRING" id="1121302.SAMN02745163_01237"/>
<accession>A0A1M6GB94</accession>
<dbReference type="Gene3D" id="1.50.10.10">
    <property type="match status" value="1"/>
</dbReference>
<dbReference type="InterPro" id="IPR012341">
    <property type="entry name" value="6hp_glycosidase-like_sf"/>
</dbReference>
<keyword evidence="1" id="KW-0378">Hydrolase</keyword>
<gene>
    <name evidence="1" type="ORF">SAMN02745163_01237</name>
</gene>
<proteinExistence type="predicted"/>
<protein>
    <submittedName>
        <fullName evidence="1">Glycosyl hydrolases family 8</fullName>
    </submittedName>
</protein>
<keyword evidence="2" id="KW-1185">Reference proteome</keyword>
<dbReference type="GO" id="GO:0005975">
    <property type="term" value="P:carbohydrate metabolic process"/>
    <property type="evidence" value="ECO:0007669"/>
    <property type="project" value="InterPro"/>
</dbReference>
<name>A0A1M6GB94_9CLOT</name>
<reference evidence="1 2" key="1">
    <citation type="submission" date="2016-11" db="EMBL/GenBank/DDBJ databases">
        <authorList>
            <person name="Jaros S."/>
            <person name="Januszkiewicz K."/>
            <person name="Wedrychowicz H."/>
        </authorList>
    </citation>
    <scope>NUCLEOTIDE SEQUENCE [LARGE SCALE GENOMIC DNA]</scope>
    <source>
        <strain evidence="1 2">DSM 21758</strain>
    </source>
</reference>
<evidence type="ECO:0000313" key="1">
    <source>
        <dbReference type="EMBL" id="SHJ07236.1"/>
    </source>
</evidence>
<sequence>MKKWIILIIISILLTIGIIIRSNLSYILPWNIQKSWVNRIKSKEEILVYDFINKKLSEDNYGIYTNYLKENSDGDITKGHDVLSESEGIIMLYAVEEGDKGLFNKHYEIVKESMITKDALVAWRKNKEEKSETSATIDDFRIIKALIYGYSRWGDFKYRKTAIDISNSIYKNLIVNNRVIDFKDEYGKAKDTTICYLDLNTMKLLSEVDKKWNNVYEDSIALIKKAKISKELPLYKKVYINEKNFFEESNDVDMLLSLITILNKIEASEGKEEISIKWIKKQFDETGVLCSFYDINTGKAKTNVESTAIYSTAAMIFSELGDKTYYNKMLKKLQTFQVKDKNSEVYGSFGNAETKQVYSFDNLNALLAIQRR</sequence>
<dbReference type="EMBL" id="FQZB01000006">
    <property type="protein sequence ID" value="SHJ07236.1"/>
    <property type="molecule type" value="Genomic_DNA"/>
</dbReference>
<dbReference type="Proteomes" id="UP000184310">
    <property type="component" value="Unassembled WGS sequence"/>
</dbReference>
<dbReference type="SUPFAM" id="SSF48208">
    <property type="entry name" value="Six-hairpin glycosidases"/>
    <property type="match status" value="1"/>
</dbReference>
<organism evidence="1 2">
    <name type="scientific">Clostridium cavendishii DSM 21758</name>
    <dbReference type="NCBI Taxonomy" id="1121302"/>
    <lineage>
        <taxon>Bacteria</taxon>
        <taxon>Bacillati</taxon>
        <taxon>Bacillota</taxon>
        <taxon>Clostridia</taxon>
        <taxon>Eubacteriales</taxon>
        <taxon>Clostridiaceae</taxon>
        <taxon>Clostridium</taxon>
    </lineage>
</organism>
<dbReference type="InterPro" id="IPR008928">
    <property type="entry name" value="6-hairpin_glycosidase_sf"/>
</dbReference>
<dbReference type="RefSeq" id="WP_072985811.1">
    <property type="nucleotide sequence ID" value="NZ_FQZB01000006.1"/>
</dbReference>
<dbReference type="OrthoDB" id="1779554at2"/>